<comment type="similarity">
    <text evidence="1">Belongs to the LysR transcriptional regulatory family.</text>
</comment>
<dbReference type="SUPFAM" id="SSF46785">
    <property type="entry name" value="Winged helix' DNA-binding domain"/>
    <property type="match status" value="1"/>
</dbReference>
<feature type="domain" description="HTH lysR-type" evidence="5">
    <location>
        <begin position="7"/>
        <end position="64"/>
    </location>
</feature>
<evidence type="ECO:0000256" key="1">
    <source>
        <dbReference type="ARBA" id="ARBA00009437"/>
    </source>
</evidence>
<dbReference type="InterPro" id="IPR036388">
    <property type="entry name" value="WH-like_DNA-bd_sf"/>
</dbReference>
<name>A0ABX2J0W2_9RHOB</name>
<dbReference type="Proteomes" id="UP000777935">
    <property type="component" value="Unassembled WGS sequence"/>
</dbReference>
<comment type="caution">
    <text evidence="6">The sequence shown here is derived from an EMBL/GenBank/DDBJ whole genome shotgun (WGS) entry which is preliminary data.</text>
</comment>
<protein>
    <submittedName>
        <fullName evidence="6">LysR family transcriptional regulator</fullName>
    </submittedName>
</protein>
<evidence type="ECO:0000256" key="2">
    <source>
        <dbReference type="ARBA" id="ARBA00023015"/>
    </source>
</evidence>
<dbReference type="CDD" id="cd08414">
    <property type="entry name" value="PBP2_LTTR_aromatics_like"/>
    <property type="match status" value="1"/>
</dbReference>
<reference evidence="6 7" key="1">
    <citation type="submission" date="2020-06" db="EMBL/GenBank/DDBJ databases">
        <title>Sulfitobacter algicola sp. nov., isolated from green algae.</title>
        <authorList>
            <person name="Wang C."/>
        </authorList>
    </citation>
    <scope>NUCLEOTIDE SEQUENCE [LARGE SCALE GENOMIC DNA]</scope>
    <source>
        <strain evidence="6 7">1151</strain>
    </source>
</reference>
<dbReference type="SUPFAM" id="SSF53850">
    <property type="entry name" value="Periplasmic binding protein-like II"/>
    <property type="match status" value="1"/>
</dbReference>
<keyword evidence="4" id="KW-0804">Transcription</keyword>
<dbReference type="EMBL" id="JABUFE010000021">
    <property type="protein sequence ID" value="NSX56856.1"/>
    <property type="molecule type" value="Genomic_DNA"/>
</dbReference>
<sequence length="306" mass="33808">MTVIKRFGLRHIRHFTAVAETLHFRRAAETLGIAQPALSRSVQHLERELGVTLFERDNRNVKLTDAGRVFLEGSTSVLDTMNATILRIQKVQQGEVGSLNIGYTDFAIGGDLPSILASFRKARTDVAVNPMHAVTTRQLQQLAHGDLDIGFVTGPVTAHDLVSLEIQRDTFVAVVPDTHALAQRKSISLQDLAHDSFVVGSYQDWRHFHLHLDTICDRAGIKPNVVQEAYNTDGILGLVACGMGVTILTERIMRHPRPGLTVLQLPDVTQNLSTLAVYSAHTKNKCVQMFVDHLSGVSHEISKMLN</sequence>
<dbReference type="PANTHER" id="PTHR30346:SF28">
    <property type="entry name" value="HTH-TYPE TRANSCRIPTIONAL REGULATOR CYNR"/>
    <property type="match status" value="1"/>
</dbReference>
<accession>A0ABX2J0W2</accession>
<dbReference type="InterPro" id="IPR036390">
    <property type="entry name" value="WH_DNA-bd_sf"/>
</dbReference>
<keyword evidence="7" id="KW-1185">Reference proteome</keyword>
<dbReference type="Gene3D" id="3.40.190.10">
    <property type="entry name" value="Periplasmic binding protein-like II"/>
    <property type="match status" value="2"/>
</dbReference>
<dbReference type="PRINTS" id="PR00039">
    <property type="entry name" value="HTHLYSR"/>
</dbReference>
<dbReference type="Gene3D" id="1.10.10.10">
    <property type="entry name" value="Winged helix-like DNA-binding domain superfamily/Winged helix DNA-binding domain"/>
    <property type="match status" value="1"/>
</dbReference>
<dbReference type="PANTHER" id="PTHR30346">
    <property type="entry name" value="TRANSCRIPTIONAL DUAL REGULATOR HCAR-RELATED"/>
    <property type="match status" value="1"/>
</dbReference>
<evidence type="ECO:0000256" key="3">
    <source>
        <dbReference type="ARBA" id="ARBA00023125"/>
    </source>
</evidence>
<dbReference type="Pfam" id="PF03466">
    <property type="entry name" value="LysR_substrate"/>
    <property type="match status" value="1"/>
</dbReference>
<evidence type="ECO:0000259" key="5">
    <source>
        <dbReference type="PROSITE" id="PS50931"/>
    </source>
</evidence>
<dbReference type="RefSeq" id="WP_174140007.1">
    <property type="nucleotide sequence ID" value="NZ_JABUFE010000021.1"/>
</dbReference>
<dbReference type="Pfam" id="PF00126">
    <property type="entry name" value="HTH_1"/>
    <property type="match status" value="1"/>
</dbReference>
<dbReference type="PROSITE" id="PS50931">
    <property type="entry name" value="HTH_LYSR"/>
    <property type="match status" value="1"/>
</dbReference>
<keyword evidence="2" id="KW-0805">Transcription regulation</keyword>
<keyword evidence="3" id="KW-0238">DNA-binding</keyword>
<gene>
    <name evidence="6" type="ORF">HRQ87_18910</name>
</gene>
<dbReference type="InterPro" id="IPR000847">
    <property type="entry name" value="LysR_HTH_N"/>
</dbReference>
<evidence type="ECO:0000256" key="4">
    <source>
        <dbReference type="ARBA" id="ARBA00023163"/>
    </source>
</evidence>
<evidence type="ECO:0000313" key="7">
    <source>
        <dbReference type="Proteomes" id="UP000777935"/>
    </source>
</evidence>
<organism evidence="6 7">
    <name type="scientific">Parasulfitobacter algicola</name>
    <dbReference type="NCBI Taxonomy" id="2614809"/>
    <lineage>
        <taxon>Bacteria</taxon>
        <taxon>Pseudomonadati</taxon>
        <taxon>Pseudomonadota</taxon>
        <taxon>Alphaproteobacteria</taxon>
        <taxon>Rhodobacterales</taxon>
        <taxon>Roseobacteraceae</taxon>
        <taxon>Parasulfitobacter</taxon>
    </lineage>
</organism>
<evidence type="ECO:0000313" key="6">
    <source>
        <dbReference type="EMBL" id="NSX56856.1"/>
    </source>
</evidence>
<dbReference type="InterPro" id="IPR005119">
    <property type="entry name" value="LysR_subst-bd"/>
</dbReference>
<proteinExistence type="inferred from homology"/>